<accession>A0A3M0CM06</accession>
<dbReference type="Pfam" id="PF05368">
    <property type="entry name" value="NmrA"/>
    <property type="match status" value="1"/>
</dbReference>
<dbReference type="InterPro" id="IPR051164">
    <property type="entry name" value="NmrA-like_oxidored"/>
</dbReference>
<evidence type="ECO:0000256" key="1">
    <source>
        <dbReference type="ARBA" id="ARBA00006328"/>
    </source>
</evidence>
<dbReference type="InParanoid" id="A0A3M0CM06"/>
<comment type="caution">
    <text evidence="4">The sequence shown here is derived from an EMBL/GenBank/DDBJ whole genome shotgun (WGS) entry which is preliminary data.</text>
</comment>
<dbReference type="Gene3D" id="3.40.50.720">
    <property type="entry name" value="NAD(P)-binding Rossmann-like Domain"/>
    <property type="match status" value="1"/>
</dbReference>
<evidence type="ECO:0000313" key="4">
    <source>
        <dbReference type="EMBL" id="RMB08079.1"/>
    </source>
</evidence>
<dbReference type="InterPro" id="IPR036291">
    <property type="entry name" value="NAD(P)-bd_dom_sf"/>
</dbReference>
<name>A0A3M0CM06_9PROT</name>
<dbReference type="Gene3D" id="3.90.25.10">
    <property type="entry name" value="UDP-galactose 4-epimerase, domain 1"/>
    <property type="match status" value="1"/>
</dbReference>
<feature type="domain" description="NmrA-like" evidence="3">
    <location>
        <begin position="11"/>
        <end position="283"/>
    </location>
</feature>
<dbReference type="AlphaFoldDB" id="A0A3M0CM06"/>
<reference evidence="4 5" key="1">
    <citation type="submission" date="2018-10" db="EMBL/GenBank/DDBJ databases">
        <title>Genomic Encyclopedia of Archaeal and Bacterial Type Strains, Phase II (KMG-II): from individual species to whole genera.</title>
        <authorList>
            <person name="Goeker M."/>
        </authorList>
    </citation>
    <scope>NUCLEOTIDE SEQUENCE [LARGE SCALE GENOMIC DNA]</scope>
    <source>
        <strain evidence="4 5">DSM 25217</strain>
    </source>
</reference>
<dbReference type="PANTHER" id="PTHR42748:SF7">
    <property type="entry name" value="NMRA LIKE REDOX SENSOR 1-RELATED"/>
    <property type="match status" value="1"/>
</dbReference>
<evidence type="ECO:0000256" key="2">
    <source>
        <dbReference type="ARBA" id="ARBA00022857"/>
    </source>
</evidence>
<dbReference type="Proteomes" id="UP000271227">
    <property type="component" value="Unassembled WGS sequence"/>
</dbReference>
<dbReference type="RefSeq" id="WP_121938823.1">
    <property type="nucleotide sequence ID" value="NZ_REFR01000011.1"/>
</dbReference>
<dbReference type="FunCoup" id="A0A3M0CM06">
    <property type="interactions" value="435"/>
</dbReference>
<keyword evidence="2" id="KW-0521">NADP</keyword>
<dbReference type="InterPro" id="IPR008030">
    <property type="entry name" value="NmrA-like"/>
</dbReference>
<evidence type="ECO:0000259" key="3">
    <source>
        <dbReference type="Pfam" id="PF05368"/>
    </source>
</evidence>
<keyword evidence="5" id="KW-1185">Reference proteome</keyword>
<dbReference type="SUPFAM" id="SSF51735">
    <property type="entry name" value="NAD(P)-binding Rossmann-fold domains"/>
    <property type="match status" value="1"/>
</dbReference>
<dbReference type="OrthoDB" id="9794300at2"/>
<dbReference type="PANTHER" id="PTHR42748">
    <property type="entry name" value="NITROGEN METABOLITE REPRESSION PROTEIN NMRA FAMILY MEMBER"/>
    <property type="match status" value="1"/>
</dbReference>
<dbReference type="CDD" id="cd05251">
    <property type="entry name" value="NmrA_like_SDR_a"/>
    <property type="match status" value="1"/>
</dbReference>
<organism evidence="4 5">
    <name type="scientific">Eilatimonas milleporae</name>
    <dbReference type="NCBI Taxonomy" id="911205"/>
    <lineage>
        <taxon>Bacteria</taxon>
        <taxon>Pseudomonadati</taxon>
        <taxon>Pseudomonadota</taxon>
        <taxon>Alphaproteobacteria</taxon>
        <taxon>Kordiimonadales</taxon>
        <taxon>Kordiimonadaceae</taxon>
        <taxon>Eilatimonas</taxon>
    </lineage>
</organism>
<proteinExistence type="inferred from homology"/>
<dbReference type="EMBL" id="REFR01000011">
    <property type="protein sequence ID" value="RMB08079.1"/>
    <property type="molecule type" value="Genomic_DNA"/>
</dbReference>
<protein>
    <submittedName>
        <fullName evidence="4">Uncharacterized protein YbjT (DUF2867 family)</fullName>
    </submittedName>
</protein>
<gene>
    <name evidence="4" type="ORF">BXY39_2175</name>
</gene>
<sequence length="296" mass="32214">MSEPKIYDRPVAVTGATGKQGGAVARRLLARGHRVRALTRRPDSPAAQALADRGAEIAEADLENPASLKPALAGAAALFSVQDFLEAGVAAEERQGLALTDAAAAAADIGHIVYSGASTMDRNTGVPHLDSKWRVETRLRAADTPWTVFRPAAFMDNWEWDRAAILESGIVRYPIRPDTLYRQVAVSDIAVMAVTALEHPETWAGQIMPLTGDAATMTEITTTLARVIGRPLSFVRMTWDECVAEQGEELMLMYKYFDTFGMDGVPDYMRRFHPGAMTFEAYLRAAGWGDARQSAA</sequence>
<comment type="similarity">
    <text evidence="1">Belongs to the NmrA-type oxidoreductase family.</text>
</comment>
<evidence type="ECO:0000313" key="5">
    <source>
        <dbReference type="Proteomes" id="UP000271227"/>
    </source>
</evidence>